<dbReference type="InterPro" id="IPR016169">
    <property type="entry name" value="FAD-bd_PCMH_sub2"/>
</dbReference>
<dbReference type="RefSeq" id="WP_112256145.1">
    <property type="nucleotide sequence ID" value="NZ_QMIG01000001.1"/>
</dbReference>
<evidence type="ECO:0000256" key="4">
    <source>
        <dbReference type="ARBA" id="ARBA00022827"/>
    </source>
</evidence>
<comment type="similarity">
    <text evidence="2">Belongs to the oxygen-dependent FAD-linked oxidoreductase family.</text>
</comment>
<sequence length="460" mass="48842">MTIPATSDVTATLRSTFAGPVHVPGDHGYETGRGSWHRTIDPHPAVVAEAAGADDVHAAVRAAREHGVPFAVQATGHGTYVPADGGVLLKTGRLNHVEVDPESRTVRAGAGALWSDVVDAAAPHGLAPLSGTLSIGVAGYTLGGGAGYLSRTFGFAADSLVRAEIVVSDGRLLTVSGDEHPDLFWAIRGGSGNFGVATSLELLLFPVDRVYAGMSYYPTDRAEHVLRFYRDWAVDEPDELNTSITVMRIPDAPHVPDPIRDRPVLAIRPFCLAGSVRARTYLTSLLNVAGPPLVDGIAEYTFAEASAVLSGPPHPPMAVDQRFELFRDLPDDVISAVVDSVDTAVTAIELRHWGGAMARPSAHAGPIGHRDTPFSLTSVAMAADPDGLSAGSAALDQITSWLRPHTTGGSFVNFLADPARTASAYTPDDYRRLTEVKRDWDPDNVFRSNHHIRPAAQGAR</sequence>
<dbReference type="Gene3D" id="3.30.43.10">
    <property type="entry name" value="Uridine Diphospho-n-acetylenolpyruvylglucosamine Reductase, domain 2"/>
    <property type="match status" value="1"/>
</dbReference>
<protein>
    <submittedName>
        <fullName evidence="7">FAD-binding oxidoreductase</fullName>
    </submittedName>
</protein>
<keyword evidence="5" id="KW-0560">Oxidoreductase</keyword>
<dbReference type="Gene3D" id="3.30.465.10">
    <property type="match status" value="1"/>
</dbReference>
<dbReference type="PANTHER" id="PTHR42973:SF39">
    <property type="entry name" value="FAD-BINDING PCMH-TYPE DOMAIN-CONTAINING PROTEIN"/>
    <property type="match status" value="1"/>
</dbReference>
<reference evidence="7 8" key="1">
    <citation type="submission" date="2018-06" db="EMBL/GenBank/DDBJ databases">
        <title>Phytoactinopolyspora halophila sp. nov., a novel halophilic actinomycete isolated from a saline soil in China.</title>
        <authorList>
            <person name="Tang S.-K."/>
        </authorList>
    </citation>
    <scope>NUCLEOTIDE SEQUENCE [LARGE SCALE GENOMIC DNA]</scope>
    <source>
        <strain evidence="7 8">YIM 96934</strain>
    </source>
</reference>
<dbReference type="Pfam" id="PF01565">
    <property type="entry name" value="FAD_binding_4"/>
    <property type="match status" value="1"/>
</dbReference>
<dbReference type="Proteomes" id="UP000250462">
    <property type="component" value="Unassembled WGS sequence"/>
</dbReference>
<dbReference type="InterPro" id="IPR006094">
    <property type="entry name" value="Oxid_FAD_bind_N"/>
</dbReference>
<accession>A0A329R4X7</accession>
<evidence type="ECO:0000313" key="7">
    <source>
        <dbReference type="EMBL" id="RAW18582.1"/>
    </source>
</evidence>
<organism evidence="7 8">
    <name type="scientific">Phytoactinopolyspora halophila</name>
    <dbReference type="NCBI Taxonomy" id="1981511"/>
    <lineage>
        <taxon>Bacteria</taxon>
        <taxon>Bacillati</taxon>
        <taxon>Actinomycetota</taxon>
        <taxon>Actinomycetes</taxon>
        <taxon>Jiangellales</taxon>
        <taxon>Jiangellaceae</taxon>
        <taxon>Phytoactinopolyspora</taxon>
    </lineage>
</organism>
<dbReference type="PROSITE" id="PS51387">
    <property type="entry name" value="FAD_PCMH"/>
    <property type="match status" value="1"/>
</dbReference>
<evidence type="ECO:0000256" key="5">
    <source>
        <dbReference type="ARBA" id="ARBA00023002"/>
    </source>
</evidence>
<keyword evidence="8" id="KW-1185">Reference proteome</keyword>
<dbReference type="PANTHER" id="PTHR42973">
    <property type="entry name" value="BINDING OXIDOREDUCTASE, PUTATIVE (AFU_ORTHOLOGUE AFUA_1G17690)-RELATED"/>
    <property type="match status" value="1"/>
</dbReference>
<dbReference type="InterPro" id="IPR016167">
    <property type="entry name" value="FAD-bd_PCMH_sub1"/>
</dbReference>
<dbReference type="SUPFAM" id="SSF56176">
    <property type="entry name" value="FAD-binding/transporter-associated domain-like"/>
    <property type="match status" value="1"/>
</dbReference>
<comment type="caution">
    <text evidence="7">The sequence shown here is derived from an EMBL/GenBank/DDBJ whole genome shotgun (WGS) entry which is preliminary data.</text>
</comment>
<gene>
    <name evidence="7" type="ORF">DPM12_00355</name>
</gene>
<dbReference type="Pfam" id="PF08031">
    <property type="entry name" value="BBE"/>
    <property type="match status" value="1"/>
</dbReference>
<keyword evidence="4" id="KW-0274">FAD</keyword>
<evidence type="ECO:0000256" key="3">
    <source>
        <dbReference type="ARBA" id="ARBA00022630"/>
    </source>
</evidence>
<keyword evidence="3" id="KW-0285">Flavoprotein</keyword>
<dbReference type="Gene3D" id="3.40.462.20">
    <property type="match status" value="1"/>
</dbReference>
<dbReference type="InterPro" id="IPR036318">
    <property type="entry name" value="FAD-bd_PCMH-like_sf"/>
</dbReference>
<dbReference type="GO" id="GO:0016491">
    <property type="term" value="F:oxidoreductase activity"/>
    <property type="evidence" value="ECO:0007669"/>
    <property type="project" value="UniProtKB-KW"/>
</dbReference>
<evidence type="ECO:0000256" key="2">
    <source>
        <dbReference type="ARBA" id="ARBA00005466"/>
    </source>
</evidence>
<evidence type="ECO:0000256" key="1">
    <source>
        <dbReference type="ARBA" id="ARBA00001974"/>
    </source>
</evidence>
<dbReference type="InterPro" id="IPR050416">
    <property type="entry name" value="FAD-linked_Oxidoreductase"/>
</dbReference>
<dbReference type="AlphaFoldDB" id="A0A329R4X7"/>
<dbReference type="InterPro" id="IPR016166">
    <property type="entry name" value="FAD-bd_PCMH"/>
</dbReference>
<proteinExistence type="inferred from homology"/>
<name>A0A329R4X7_9ACTN</name>
<comment type="cofactor">
    <cofactor evidence="1">
        <name>FAD</name>
        <dbReference type="ChEBI" id="CHEBI:57692"/>
    </cofactor>
</comment>
<evidence type="ECO:0000259" key="6">
    <source>
        <dbReference type="PROSITE" id="PS51387"/>
    </source>
</evidence>
<dbReference type="OrthoDB" id="9775082at2"/>
<evidence type="ECO:0000313" key="8">
    <source>
        <dbReference type="Proteomes" id="UP000250462"/>
    </source>
</evidence>
<feature type="domain" description="FAD-binding PCMH-type" evidence="6">
    <location>
        <begin position="40"/>
        <end position="207"/>
    </location>
</feature>
<dbReference type="InterPro" id="IPR012951">
    <property type="entry name" value="BBE"/>
</dbReference>
<dbReference type="EMBL" id="QMIG01000001">
    <property type="protein sequence ID" value="RAW18582.1"/>
    <property type="molecule type" value="Genomic_DNA"/>
</dbReference>
<dbReference type="GO" id="GO:0071949">
    <property type="term" value="F:FAD binding"/>
    <property type="evidence" value="ECO:0007669"/>
    <property type="project" value="InterPro"/>
</dbReference>